<feature type="chain" id="PRO_5043428663" evidence="1">
    <location>
        <begin position="21"/>
        <end position="102"/>
    </location>
</feature>
<evidence type="ECO:0000313" key="3">
    <source>
        <dbReference type="Proteomes" id="UP000827092"/>
    </source>
</evidence>
<proteinExistence type="predicted"/>
<keyword evidence="3" id="KW-1185">Reference proteome</keyword>
<evidence type="ECO:0000313" key="2">
    <source>
        <dbReference type="EMBL" id="KAG8183704.1"/>
    </source>
</evidence>
<evidence type="ECO:0000256" key="1">
    <source>
        <dbReference type="SAM" id="SignalP"/>
    </source>
</evidence>
<name>A0AAV6UHZ2_9ARAC</name>
<organism evidence="2 3">
    <name type="scientific">Oedothorax gibbosus</name>
    <dbReference type="NCBI Taxonomy" id="931172"/>
    <lineage>
        <taxon>Eukaryota</taxon>
        <taxon>Metazoa</taxon>
        <taxon>Ecdysozoa</taxon>
        <taxon>Arthropoda</taxon>
        <taxon>Chelicerata</taxon>
        <taxon>Arachnida</taxon>
        <taxon>Araneae</taxon>
        <taxon>Araneomorphae</taxon>
        <taxon>Entelegynae</taxon>
        <taxon>Araneoidea</taxon>
        <taxon>Linyphiidae</taxon>
        <taxon>Erigoninae</taxon>
        <taxon>Oedothorax</taxon>
    </lineage>
</organism>
<comment type="caution">
    <text evidence="2">The sequence shown here is derived from an EMBL/GenBank/DDBJ whole genome shotgun (WGS) entry which is preliminary data.</text>
</comment>
<protein>
    <submittedName>
        <fullName evidence="2">Uncharacterized protein</fullName>
    </submittedName>
</protein>
<accession>A0AAV6UHZ2</accession>
<gene>
    <name evidence="2" type="ORF">JTE90_014679</name>
</gene>
<feature type="signal peptide" evidence="1">
    <location>
        <begin position="1"/>
        <end position="20"/>
    </location>
</feature>
<dbReference type="Proteomes" id="UP000827092">
    <property type="component" value="Unassembled WGS sequence"/>
</dbReference>
<dbReference type="EMBL" id="JAFNEN010000409">
    <property type="protein sequence ID" value="KAG8183704.1"/>
    <property type="molecule type" value="Genomic_DNA"/>
</dbReference>
<keyword evidence="1" id="KW-0732">Signal</keyword>
<dbReference type="AlphaFoldDB" id="A0AAV6UHZ2"/>
<sequence>MHIKLLFVACYLLSLSQTSASKQMDWCRPEFCGFVSCVSSERLCSFPNAKRIDKGGMCGCCDACVLVKKRGQQCFALSENLGFLDIECEEGTKCDIGSLTCQ</sequence>
<reference evidence="2 3" key="1">
    <citation type="journal article" date="2022" name="Nat. Ecol. Evol.">
        <title>A masculinizing supergene underlies an exaggerated male reproductive morph in a spider.</title>
        <authorList>
            <person name="Hendrickx F."/>
            <person name="De Corte Z."/>
            <person name="Sonet G."/>
            <person name="Van Belleghem S.M."/>
            <person name="Kostlbacher S."/>
            <person name="Vangestel C."/>
        </authorList>
    </citation>
    <scope>NUCLEOTIDE SEQUENCE [LARGE SCALE GENOMIC DNA]</scope>
    <source>
        <strain evidence="2">W744_W776</strain>
    </source>
</reference>